<dbReference type="InterPro" id="IPR009880">
    <property type="entry name" value="Glyoxal_oxidase_N"/>
</dbReference>
<keyword evidence="3" id="KW-1185">Reference proteome</keyword>
<reference evidence="2" key="2">
    <citation type="journal article" date="2022" name="Hortic Res">
        <title>The genome of Dioscorea zingiberensis sheds light on the biosynthesis, origin and evolution of the medicinally important diosgenin saponins.</title>
        <authorList>
            <person name="Li Y."/>
            <person name="Tan C."/>
            <person name="Li Z."/>
            <person name="Guo J."/>
            <person name="Li S."/>
            <person name="Chen X."/>
            <person name="Wang C."/>
            <person name="Dai X."/>
            <person name="Yang H."/>
            <person name="Song W."/>
            <person name="Hou L."/>
            <person name="Xu J."/>
            <person name="Tong Z."/>
            <person name="Xu A."/>
            <person name="Yuan X."/>
            <person name="Wang W."/>
            <person name="Yang Q."/>
            <person name="Chen L."/>
            <person name="Sun Z."/>
            <person name="Wang K."/>
            <person name="Pan B."/>
            <person name="Chen J."/>
            <person name="Bao Y."/>
            <person name="Liu F."/>
            <person name="Qi X."/>
            <person name="Gang D.R."/>
            <person name="Wen J."/>
            <person name="Li J."/>
        </authorList>
    </citation>
    <scope>NUCLEOTIDE SEQUENCE</scope>
    <source>
        <strain evidence="2">Dzin_1.0</strain>
    </source>
</reference>
<feature type="domain" description="Glyoxal oxidase N-terminal" evidence="1">
    <location>
        <begin position="6"/>
        <end position="132"/>
    </location>
</feature>
<proteinExistence type="predicted"/>
<sequence length="192" mass="21285">MGISVMHMQLLPDDKLLAFNCTDFGPSNISLPDGHCRLDPSDLALTTDCTSHSVLLDLPTLLLRPLTILTDTWCSSGPLPNASFFKFGEFNGGDHTIRLFASITPTSDWTETSGYLSARRWYATNQLLPDGQKPNRCSCKLFSKFSLYPEIIKAPPSSKVALHEVHKELSSLASKLVALVRRRPCDCKDETE</sequence>
<dbReference type="OrthoDB" id="805922at2759"/>
<dbReference type="PANTHER" id="PTHR32208:SF85">
    <property type="entry name" value="GLYOXAL OXIDASE N-TERMINUS FAMILY PROTEIN, EXPRESSED"/>
    <property type="match status" value="1"/>
</dbReference>
<reference evidence="2" key="1">
    <citation type="submission" date="2021-03" db="EMBL/GenBank/DDBJ databases">
        <authorList>
            <person name="Li Z."/>
            <person name="Yang C."/>
        </authorList>
    </citation>
    <scope>NUCLEOTIDE SEQUENCE</scope>
    <source>
        <strain evidence="2">Dzin_1.0</strain>
        <tissue evidence="2">Leaf</tissue>
    </source>
</reference>
<organism evidence="2 3">
    <name type="scientific">Dioscorea zingiberensis</name>
    <dbReference type="NCBI Taxonomy" id="325984"/>
    <lineage>
        <taxon>Eukaryota</taxon>
        <taxon>Viridiplantae</taxon>
        <taxon>Streptophyta</taxon>
        <taxon>Embryophyta</taxon>
        <taxon>Tracheophyta</taxon>
        <taxon>Spermatophyta</taxon>
        <taxon>Magnoliopsida</taxon>
        <taxon>Liliopsida</taxon>
        <taxon>Dioscoreales</taxon>
        <taxon>Dioscoreaceae</taxon>
        <taxon>Dioscorea</taxon>
    </lineage>
</organism>
<dbReference type="Pfam" id="PF07250">
    <property type="entry name" value="Glyoxal_oxid_N"/>
    <property type="match status" value="1"/>
</dbReference>
<evidence type="ECO:0000313" key="3">
    <source>
        <dbReference type="Proteomes" id="UP001085076"/>
    </source>
</evidence>
<gene>
    <name evidence="2" type="ORF">J5N97_022434</name>
</gene>
<name>A0A9D5HAU0_9LILI</name>
<dbReference type="EMBL" id="JAGGNH010000006">
    <property type="protein sequence ID" value="KAJ0969557.1"/>
    <property type="molecule type" value="Genomic_DNA"/>
</dbReference>
<evidence type="ECO:0000313" key="2">
    <source>
        <dbReference type="EMBL" id="KAJ0969557.1"/>
    </source>
</evidence>
<comment type="caution">
    <text evidence="2">The sequence shown here is derived from an EMBL/GenBank/DDBJ whole genome shotgun (WGS) entry which is preliminary data.</text>
</comment>
<dbReference type="Proteomes" id="UP001085076">
    <property type="component" value="Miscellaneous, Linkage group lg06"/>
</dbReference>
<dbReference type="PANTHER" id="PTHR32208">
    <property type="entry name" value="SECRETED PROTEIN-RELATED"/>
    <property type="match status" value="1"/>
</dbReference>
<accession>A0A9D5HAU0</accession>
<dbReference type="Gene3D" id="2.130.10.80">
    <property type="entry name" value="Galactose oxidase/kelch, beta-propeller"/>
    <property type="match status" value="1"/>
</dbReference>
<dbReference type="InterPro" id="IPR037293">
    <property type="entry name" value="Gal_Oxidase_central_sf"/>
</dbReference>
<dbReference type="AlphaFoldDB" id="A0A9D5HAU0"/>
<evidence type="ECO:0000259" key="1">
    <source>
        <dbReference type="Pfam" id="PF07250"/>
    </source>
</evidence>
<protein>
    <recommendedName>
        <fullName evidence="1">Glyoxal oxidase N-terminal domain-containing protein</fullName>
    </recommendedName>
</protein>